<feature type="transmembrane region" description="Helical" evidence="1">
    <location>
        <begin position="50"/>
        <end position="66"/>
    </location>
</feature>
<feature type="transmembrane region" description="Helical" evidence="1">
    <location>
        <begin position="131"/>
        <end position="156"/>
    </location>
</feature>
<organism evidence="2 3">
    <name type="scientific">Lysobacter hankyongensis</name>
    <dbReference type="NCBI Taxonomy" id="1176535"/>
    <lineage>
        <taxon>Bacteria</taxon>
        <taxon>Pseudomonadati</taxon>
        <taxon>Pseudomonadota</taxon>
        <taxon>Gammaproteobacteria</taxon>
        <taxon>Lysobacterales</taxon>
        <taxon>Lysobacteraceae</taxon>
        <taxon>Lysobacter</taxon>
    </lineage>
</organism>
<feature type="transmembrane region" description="Helical" evidence="1">
    <location>
        <begin position="176"/>
        <end position="195"/>
    </location>
</feature>
<evidence type="ECO:0000313" key="3">
    <source>
        <dbReference type="Proteomes" id="UP001499959"/>
    </source>
</evidence>
<sequence length="228" mass="24649">MIAWLRLLLLPAYVALAHYAGALQSPLLAVLALADLVLLVLIEPLVKPRLWAWLALAVVAAGLAALSRTPLALLPLLLVPPLFTAIFAWCFARSLRAGRVPLITKVVAALYGTTPEGLSPRHRGYTRGLTATWAGLLAALTVLNLVLALVAVPGGILPRLGVDSPWPITEARASLIANVGNYGLLIGFSVAEYLVRKRVFPVRPYGNVFDFARRMAALGPAFWRDFFR</sequence>
<feature type="transmembrane region" description="Helical" evidence="1">
    <location>
        <begin position="72"/>
        <end position="92"/>
    </location>
</feature>
<accession>A0ABP9B2T8</accession>
<dbReference type="EMBL" id="BAABJE010000005">
    <property type="protein sequence ID" value="GAA4789850.1"/>
    <property type="molecule type" value="Genomic_DNA"/>
</dbReference>
<keyword evidence="1" id="KW-0812">Transmembrane</keyword>
<evidence type="ECO:0000313" key="2">
    <source>
        <dbReference type="EMBL" id="GAA4789850.1"/>
    </source>
</evidence>
<protein>
    <recommendedName>
        <fullName evidence="4">Ketosynthase</fullName>
    </recommendedName>
</protein>
<feature type="transmembrane region" description="Helical" evidence="1">
    <location>
        <begin position="27"/>
        <end position="43"/>
    </location>
</feature>
<keyword evidence="1" id="KW-1133">Transmembrane helix</keyword>
<reference evidence="3" key="1">
    <citation type="journal article" date="2019" name="Int. J. Syst. Evol. Microbiol.">
        <title>The Global Catalogue of Microorganisms (GCM) 10K type strain sequencing project: providing services to taxonomists for standard genome sequencing and annotation.</title>
        <authorList>
            <consortium name="The Broad Institute Genomics Platform"/>
            <consortium name="The Broad Institute Genome Sequencing Center for Infectious Disease"/>
            <person name="Wu L."/>
            <person name="Ma J."/>
        </authorList>
    </citation>
    <scope>NUCLEOTIDE SEQUENCE [LARGE SCALE GENOMIC DNA]</scope>
    <source>
        <strain evidence="3">JCM 18204</strain>
    </source>
</reference>
<name>A0ABP9B2T8_9GAMM</name>
<keyword evidence="3" id="KW-1185">Reference proteome</keyword>
<proteinExistence type="predicted"/>
<comment type="caution">
    <text evidence="2">The sequence shown here is derived from an EMBL/GenBank/DDBJ whole genome shotgun (WGS) entry which is preliminary data.</text>
</comment>
<dbReference type="Proteomes" id="UP001499959">
    <property type="component" value="Unassembled WGS sequence"/>
</dbReference>
<evidence type="ECO:0000256" key="1">
    <source>
        <dbReference type="SAM" id="Phobius"/>
    </source>
</evidence>
<keyword evidence="1" id="KW-0472">Membrane</keyword>
<gene>
    <name evidence="2" type="ORF">GCM10023307_13920</name>
</gene>
<evidence type="ECO:0008006" key="4">
    <source>
        <dbReference type="Google" id="ProtNLM"/>
    </source>
</evidence>